<evidence type="ECO:0000256" key="6">
    <source>
        <dbReference type="ARBA" id="ARBA00022962"/>
    </source>
</evidence>
<evidence type="ECO:0000313" key="11">
    <source>
        <dbReference type="Proteomes" id="UP000008037"/>
    </source>
</evidence>
<gene>
    <name evidence="7" type="primary">cbiA</name>
    <name evidence="10" type="ordered locus">Ngar_c17980</name>
</gene>
<comment type="cofactor">
    <cofactor evidence="1 7">
        <name>Mg(2+)</name>
        <dbReference type="ChEBI" id="CHEBI:18420"/>
    </cofactor>
</comment>
<dbReference type="SUPFAM" id="SSF52317">
    <property type="entry name" value="Class I glutamine amidotransferase-like"/>
    <property type="match status" value="1"/>
</dbReference>
<comment type="similarity">
    <text evidence="7">Belongs to the CobB/CbiA family.</text>
</comment>
<evidence type="ECO:0000256" key="7">
    <source>
        <dbReference type="HAMAP-Rule" id="MF_00027"/>
    </source>
</evidence>
<dbReference type="RefSeq" id="WP_015019268.1">
    <property type="nucleotide sequence ID" value="NC_018719.1"/>
</dbReference>
<comment type="catalytic activity">
    <reaction evidence="7">
        <text>cob(II)yrinate + 2 L-glutamine + 2 ATP + 2 H2O = cob(II)yrinate a,c diamide + 2 L-glutamate + 2 ADP + 2 phosphate + 2 H(+)</text>
        <dbReference type="Rhea" id="RHEA:26289"/>
        <dbReference type="ChEBI" id="CHEBI:15377"/>
        <dbReference type="ChEBI" id="CHEBI:15378"/>
        <dbReference type="ChEBI" id="CHEBI:29985"/>
        <dbReference type="ChEBI" id="CHEBI:30616"/>
        <dbReference type="ChEBI" id="CHEBI:43474"/>
        <dbReference type="ChEBI" id="CHEBI:58359"/>
        <dbReference type="ChEBI" id="CHEBI:58537"/>
        <dbReference type="ChEBI" id="CHEBI:58894"/>
        <dbReference type="ChEBI" id="CHEBI:456216"/>
        <dbReference type="EC" id="6.3.5.11"/>
    </reaction>
</comment>
<dbReference type="AlphaFoldDB" id="K0IBT4"/>
<dbReference type="NCBIfam" id="NF002204">
    <property type="entry name" value="PRK01077.1"/>
    <property type="match status" value="1"/>
</dbReference>
<dbReference type="GO" id="GO:0005524">
    <property type="term" value="F:ATP binding"/>
    <property type="evidence" value="ECO:0007669"/>
    <property type="project" value="UniProtKB-UniRule"/>
</dbReference>
<dbReference type="HOGENOM" id="CLU_022752_2_0_2"/>
<dbReference type="HAMAP" id="MF_00027">
    <property type="entry name" value="CobB_CbiA"/>
    <property type="match status" value="1"/>
</dbReference>
<feature type="site" description="Increases nucleophilicity of active site Cys" evidence="7">
    <location>
        <position position="434"/>
    </location>
</feature>
<organism evidence="10 11">
    <name type="scientific">Nitrososphaera gargensis (strain Ga9.2)</name>
    <dbReference type="NCBI Taxonomy" id="1237085"/>
    <lineage>
        <taxon>Archaea</taxon>
        <taxon>Nitrososphaerota</taxon>
        <taxon>Nitrososphaeria</taxon>
        <taxon>Nitrososphaerales</taxon>
        <taxon>Nitrososphaeraceae</taxon>
        <taxon>Nitrososphaera</taxon>
    </lineage>
</organism>
<keyword evidence="2 7" id="KW-0436">Ligase</keyword>
<dbReference type="InterPro" id="IPR029062">
    <property type="entry name" value="Class_I_gatase-like"/>
</dbReference>
<dbReference type="EMBL" id="CP002408">
    <property type="protein sequence ID" value="AFU58731.1"/>
    <property type="molecule type" value="Genomic_DNA"/>
</dbReference>
<evidence type="ECO:0000256" key="1">
    <source>
        <dbReference type="ARBA" id="ARBA00001946"/>
    </source>
</evidence>
<dbReference type="InterPro" id="IPR004484">
    <property type="entry name" value="CbiA/CobB_synth"/>
</dbReference>
<dbReference type="GO" id="GO:0009236">
    <property type="term" value="P:cobalamin biosynthetic process"/>
    <property type="evidence" value="ECO:0007669"/>
    <property type="project" value="UniProtKB-UniRule"/>
</dbReference>
<dbReference type="CDD" id="cd05388">
    <property type="entry name" value="CobB_N"/>
    <property type="match status" value="1"/>
</dbReference>
<keyword evidence="5 7" id="KW-0460">Magnesium</keyword>
<dbReference type="SUPFAM" id="SSF52540">
    <property type="entry name" value="P-loop containing nucleoside triphosphate hydrolases"/>
    <property type="match status" value="1"/>
</dbReference>
<keyword evidence="3 7" id="KW-0547">Nucleotide-binding</keyword>
<dbReference type="GeneID" id="13795661"/>
<keyword evidence="11" id="KW-1185">Reference proteome</keyword>
<feature type="domain" description="CobB/CobQ-like glutamine amidotransferase" evidence="9">
    <location>
        <begin position="248"/>
        <end position="439"/>
    </location>
</feature>
<dbReference type="InterPro" id="IPR027417">
    <property type="entry name" value="P-loop_NTPase"/>
</dbReference>
<dbReference type="PANTHER" id="PTHR43873">
    <property type="entry name" value="COBYRINATE A,C-DIAMIDE SYNTHASE"/>
    <property type="match status" value="1"/>
</dbReference>
<evidence type="ECO:0000256" key="2">
    <source>
        <dbReference type="ARBA" id="ARBA00022598"/>
    </source>
</evidence>
<dbReference type="NCBIfam" id="TIGR00379">
    <property type="entry name" value="cobB"/>
    <property type="match status" value="1"/>
</dbReference>
<dbReference type="FunCoup" id="K0IBT4">
    <property type="interactions" value="61"/>
</dbReference>
<feature type="active site" description="Nucleophile" evidence="7">
    <location>
        <position position="331"/>
    </location>
</feature>
<comment type="miscellaneous">
    <text evidence="7">The a and c carboxylates of cobyrinate are activated for nucleophilic attack via formation of a phosphorylated intermediate by ATP. CbiA catalyzes first the amidation of the c-carboxylate, and then that of the a-carboxylate.</text>
</comment>
<accession>K0IBT4</accession>
<keyword evidence="7" id="KW-0169">Cobalamin biosynthesis</keyword>
<dbReference type="EC" id="6.3.5.11" evidence="7"/>
<comment type="pathway">
    <text evidence="7">Cofactor biosynthesis; adenosylcobalamin biosynthesis; cob(II)yrinate a,c-diamide from sirohydrochlorin (anaerobic route): step 10/10.</text>
</comment>
<dbReference type="PROSITE" id="PS51274">
    <property type="entry name" value="GATASE_COBBQ"/>
    <property type="match status" value="1"/>
</dbReference>
<keyword evidence="6 7" id="KW-0315">Glutamine amidotransferase</keyword>
<dbReference type="Proteomes" id="UP000008037">
    <property type="component" value="Chromosome"/>
</dbReference>
<protein>
    <recommendedName>
        <fullName evidence="7">Cobyrinate a,c-diamide synthase</fullName>
        <ecNumber evidence="7">6.3.5.11</ecNumber>
    </recommendedName>
    <alternativeName>
        <fullName evidence="7">Cobyrinic acid a,c-diamide synthetase</fullName>
    </alternativeName>
</protein>
<comment type="function">
    <text evidence="7">Catalyzes the ATP-dependent amidation of the two carboxylate groups at positions a and c of cobyrinate, using either L-glutamine or ammonia as the nitrogen source.</text>
</comment>
<dbReference type="Gene3D" id="3.40.50.300">
    <property type="entry name" value="P-loop containing nucleotide triphosphate hydrolases"/>
    <property type="match status" value="1"/>
</dbReference>
<evidence type="ECO:0000259" key="9">
    <source>
        <dbReference type="Pfam" id="PF07685"/>
    </source>
</evidence>
<dbReference type="CDD" id="cd03130">
    <property type="entry name" value="GATase1_CobB"/>
    <property type="match status" value="1"/>
</dbReference>
<dbReference type="UniPathway" id="UPA00148">
    <property type="reaction ID" value="UER00231"/>
</dbReference>
<dbReference type="Gene3D" id="3.40.50.880">
    <property type="match status" value="1"/>
</dbReference>
<dbReference type="Pfam" id="PF01656">
    <property type="entry name" value="CbiA"/>
    <property type="match status" value="1"/>
</dbReference>
<evidence type="ECO:0000256" key="4">
    <source>
        <dbReference type="ARBA" id="ARBA00022840"/>
    </source>
</evidence>
<dbReference type="KEGG" id="nga:Ngar_c17980"/>
<reference evidence="10 11" key="1">
    <citation type="journal article" date="2012" name="Environ. Microbiol.">
        <title>The genome of the ammonia-oxidizing Candidatus Nitrososphaera gargensis: insights into metabolic versatility and environmental adaptations.</title>
        <authorList>
            <person name="Spang A."/>
            <person name="Poehlein A."/>
            <person name="Offre P."/>
            <person name="Zumbragel S."/>
            <person name="Haider S."/>
            <person name="Rychlik N."/>
            <person name="Nowka B."/>
            <person name="Schmeisser C."/>
            <person name="Lebedeva E.V."/>
            <person name="Rattei T."/>
            <person name="Bohm C."/>
            <person name="Schmid M."/>
            <person name="Galushko A."/>
            <person name="Hatzenpichler R."/>
            <person name="Weinmaier T."/>
            <person name="Daniel R."/>
            <person name="Schleper C."/>
            <person name="Spieck E."/>
            <person name="Streit W."/>
            <person name="Wagner M."/>
        </authorList>
    </citation>
    <scope>NUCLEOTIDE SEQUENCE [LARGE SCALE GENOMIC DNA]</scope>
    <source>
        <strain evidence="11">Ga9.2</strain>
    </source>
</reference>
<name>K0IBT4_NITGG</name>
<evidence type="ECO:0000256" key="3">
    <source>
        <dbReference type="ARBA" id="ARBA00022741"/>
    </source>
</evidence>
<evidence type="ECO:0000313" key="10">
    <source>
        <dbReference type="EMBL" id="AFU58731.1"/>
    </source>
</evidence>
<dbReference type="InterPro" id="IPR011698">
    <property type="entry name" value="GATase_3"/>
</dbReference>
<dbReference type="InterPro" id="IPR002586">
    <property type="entry name" value="CobQ/CobB/MinD/ParA_Nub-bd_dom"/>
</dbReference>
<dbReference type="OrthoDB" id="8896at2157"/>
<dbReference type="PATRIC" id="fig|1237085.11.peg.1777"/>
<sequence length="456" mass="49846">MQIPRIVIAGVTSGVGKTTVAVAVMHALRRKGGLKVQPFKVGPDFIDPSYHTFVTKRQSRNLDVWMMGKQGVLDCFVGACQGADVAVIEGVMGLFDGMSGKDDFASTAHVAKILDAPVVLVVDAAKSARSIAAIILGFLQFDKNLRIAGIILNNVAGERHAGYITDALAGKIKVPVVGIVRRNSEIRMEERHLGLVPAPELHEVKRKAIVAAAKYVADQIDIDKILKLCGTSLLSDAPVRTRLDTKSRIAVALDESFNFYYADNLDALRRSGAELVFFSPVQEARLPEYIHGIMLGGGFPEVLADRLERNQSMIKSIRKAVLDGMPIYGECGGLMYLTRSIRGYKGEKKARKMAGLVDADTLMTSRLTLNYTEAVCDGPIFGRTRLRGHEFHYSSIENVARDSKFAYSMKKGKGITGDKDGLVVNGSGLAAYMHLHFADTKLPDRLMQACARYSRR</sequence>
<keyword evidence="4 7" id="KW-0067">ATP-binding</keyword>
<dbReference type="Pfam" id="PF07685">
    <property type="entry name" value="GATase_3"/>
    <property type="match status" value="1"/>
</dbReference>
<evidence type="ECO:0000259" key="8">
    <source>
        <dbReference type="Pfam" id="PF01656"/>
    </source>
</evidence>
<proteinExistence type="inferred from homology"/>
<feature type="domain" description="CobQ/CobB/MinD/ParA nucleotide binding" evidence="8">
    <location>
        <begin position="6"/>
        <end position="193"/>
    </location>
</feature>
<dbReference type="PANTHER" id="PTHR43873:SF1">
    <property type="entry name" value="COBYRINATE A,C-DIAMIDE SYNTHASE"/>
    <property type="match status" value="1"/>
</dbReference>
<dbReference type="GO" id="GO:0042242">
    <property type="term" value="F:cobyrinic acid a,c-diamide synthase activity"/>
    <property type="evidence" value="ECO:0007669"/>
    <property type="project" value="UniProtKB-UniRule"/>
</dbReference>
<comment type="domain">
    <text evidence="7">Comprises of two domains. The C-terminal domain contains the binding site for glutamine and catalyzes the hydrolysis of this substrate to glutamate and ammonia. The N-terminal domain is anticipated to bind ATP and cobyrinate and catalyzes the ultimate synthesis of the diamide product. The ammonia produced via the glutaminase domain is probably translocated to the adjacent domain via a molecular tunnel, where it reacts with an activated intermediate.</text>
</comment>
<dbReference type="InParanoid" id="K0IBT4"/>
<evidence type="ECO:0000256" key="5">
    <source>
        <dbReference type="ARBA" id="ARBA00022842"/>
    </source>
</evidence>
<dbReference type="STRING" id="1237085.Ngar_c17980"/>